<dbReference type="SUPFAM" id="SSF48403">
    <property type="entry name" value="Ankyrin repeat"/>
    <property type="match status" value="1"/>
</dbReference>
<dbReference type="AlphaFoldDB" id="X0UTC4"/>
<comment type="caution">
    <text evidence="3">The sequence shown here is derived from an EMBL/GenBank/DDBJ whole genome shotgun (WGS) entry which is preliminary data.</text>
</comment>
<organism evidence="3">
    <name type="scientific">marine sediment metagenome</name>
    <dbReference type="NCBI Taxonomy" id="412755"/>
    <lineage>
        <taxon>unclassified sequences</taxon>
        <taxon>metagenomes</taxon>
        <taxon>ecological metagenomes</taxon>
    </lineage>
</organism>
<dbReference type="InterPro" id="IPR050745">
    <property type="entry name" value="Multifunctional_regulatory"/>
</dbReference>
<evidence type="ECO:0000256" key="1">
    <source>
        <dbReference type="ARBA" id="ARBA00022737"/>
    </source>
</evidence>
<dbReference type="PROSITE" id="PS50297">
    <property type="entry name" value="ANK_REP_REGION"/>
    <property type="match status" value="1"/>
</dbReference>
<evidence type="ECO:0000313" key="3">
    <source>
        <dbReference type="EMBL" id="GAG08970.1"/>
    </source>
</evidence>
<reference evidence="3" key="1">
    <citation type="journal article" date="2014" name="Front. Microbiol.">
        <title>High frequency of phylogenetically diverse reductive dehalogenase-homologous genes in deep subseafloor sedimentary metagenomes.</title>
        <authorList>
            <person name="Kawai M."/>
            <person name="Futagami T."/>
            <person name="Toyoda A."/>
            <person name="Takaki Y."/>
            <person name="Nishi S."/>
            <person name="Hori S."/>
            <person name="Arai W."/>
            <person name="Tsubouchi T."/>
            <person name="Morono Y."/>
            <person name="Uchiyama I."/>
            <person name="Ito T."/>
            <person name="Fujiyama A."/>
            <person name="Inagaki F."/>
            <person name="Takami H."/>
        </authorList>
    </citation>
    <scope>NUCLEOTIDE SEQUENCE</scope>
    <source>
        <strain evidence="3">Expedition CK06-06</strain>
    </source>
</reference>
<dbReference type="Pfam" id="PF12796">
    <property type="entry name" value="Ank_2"/>
    <property type="match status" value="1"/>
</dbReference>
<dbReference type="Gene3D" id="1.25.40.20">
    <property type="entry name" value="Ankyrin repeat-containing domain"/>
    <property type="match status" value="2"/>
</dbReference>
<dbReference type="Pfam" id="PF00023">
    <property type="entry name" value="Ank"/>
    <property type="match status" value="1"/>
</dbReference>
<accession>X0UTC4</accession>
<name>X0UTC4_9ZZZZ</name>
<keyword evidence="2" id="KW-0040">ANK repeat</keyword>
<dbReference type="SMART" id="SM00248">
    <property type="entry name" value="ANK"/>
    <property type="match status" value="3"/>
</dbReference>
<protein>
    <submittedName>
        <fullName evidence="3">Uncharacterized protein</fullName>
    </submittedName>
</protein>
<dbReference type="InterPro" id="IPR002110">
    <property type="entry name" value="Ankyrin_rpt"/>
</dbReference>
<dbReference type="InterPro" id="IPR036770">
    <property type="entry name" value="Ankyrin_rpt-contain_sf"/>
</dbReference>
<proteinExistence type="predicted"/>
<sequence length="103" mass="11258">VAKLLIANGADVNAGEWTPLQEAASRSKEMVELLLAKGADINTGKWTPLHIAVFGHNEIVELLIAKGANVNARDDFGRTPLFYAQNRGRTKIVELLRKHGAKK</sequence>
<dbReference type="PANTHER" id="PTHR24189:SF50">
    <property type="entry name" value="ANKYRIN REPEAT AND SOCS BOX PROTEIN 2"/>
    <property type="match status" value="1"/>
</dbReference>
<dbReference type="EMBL" id="BARS01021903">
    <property type="protein sequence ID" value="GAG08970.1"/>
    <property type="molecule type" value="Genomic_DNA"/>
</dbReference>
<keyword evidence="1" id="KW-0677">Repeat</keyword>
<gene>
    <name evidence="3" type="ORF">S01H1_35098</name>
</gene>
<feature type="non-terminal residue" evidence="3">
    <location>
        <position position="1"/>
    </location>
</feature>
<dbReference type="PROSITE" id="PS50088">
    <property type="entry name" value="ANK_REPEAT"/>
    <property type="match status" value="2"/>
</dbReference>
<evidence type="ECO:0000256" key="2">
    <source>
        <dbReference type="ARBA" id="ARBA00023043"/>
    </source>
</evidence>
<dbReference type="PANTHER" id="PTHR24189">
    <property type="entry name" value="MYOTROPHIN"/>
    <property type="match status" value="1"/>
</dbReference>